<name>A0A368Q9F6_SETIT</name>
<sequence>MAVLHSCSFVSPSPAVFAPSARTKPPPSAFASVPAGRRESSFPGLTLRQRPTAALRPGVVVRAQSRRGVPPAAGPADRYFVEERKHVMGRYNKIVGVDHGCLYMEATTMSGQDSACLNLGVPNEISLDTIHGTIRAYVKIFVDVADASYSKSVRKDTVMSFLGALTGLASISHILLDTALEALSHTHPRASMSEYAFNCDVKGMRDEFNQQMYDLEDGISNASSAEICKVVIPIILEAMEITGSFVGLMHVAFFLSLKQDTAGVPVGLVHGSGMVMANSHRSE</sequence>
<dbReference type="AlphaFoldDB" id="A0A368Q9F6"/>
<reference evidence="1" key="1">
    <citation type="journal article" date="2012" name="Nat. Biotechnol.">
        <title>Reference genome sequence of the model plant Setaria.</title>
        <authorList>
            <person name="Bennetzen J.L."/>
            <person name="Schmutz J."/>
            <person name="Wang H."/>
            <person name="Percifield R."/>
            <person name="Hawkins J."/>
            <person name="Pontaroli A.C."/>
            <person name="Estep M."/>
            <person name="Feng L."/>
            <person name="Vaughn J.N."/>
            <person name="Grimwood J."/>
            <person name="Jenkins J."/>
            <person name="Barry K."/>
            <person name="Lindquist E."/>
            <person name="Hellsten U."/>
            <person name="Deshpande S."/>
            <person name="Wang X."/>
            <person name="Wu X."/>
            <person name="Mitros T."/>
            <person name="Triplett J."/>
            <person name="Yang X."/>
            <person name="Ye C.Y."/>
            <person name="Mauro-Herrera M."/>
            <person name="Wang L."/>
            <person name="Li P."/>
            <person name="Sharma M."/>
            <person name="Sharma R."/>
            <person name="Ronald P.C."/>
            <person name="Panaud O."/>
            <person name="Kellogg E.A."/>
            <person name="Brutnell T.P."/>
            <person name="Doust A.N."/>
            <person name="Tuskan G.A."/>
            <person name="Rokhsar D."/>
            <person name="Devos K.M."/>
        </authorList>
    </citation>
    <scope>NUCLEOTIDE SEQUENCE [LARGE SCALE GENOMIC DNA]</scope>
    <source>
        <strain evidence="1">Yugu1</strain>
    </source>
</reference>
<organism evidence="1">
    <name type="scientific">Setaria italica</name>
    <name type="common">Foxtail millet</name>
    <name type="synonym">Panicum italicum</name>
    <dbReference type="NCBI Taxonomy" id="4555"/>
    <lineage>
        <taxon>Eukaryota</taxon>
        <taxon>Viridiplantae</taxon>
        <taxon>Streptophyta</taxon>
        <taxon>Embryophyta</taxon>
        <taxon>Tracheophyta</taxon>
        <taxon>Spermatophyta</taxon>
        <taxon>Magnoliopsida</taxon>
        <taxon>Liliopsida</taxon>
        <taxon>Poales</taxon>
        <taxon>Poaceae</taxon>
        <taxon>PACMAD clade</taxon>
        <taxon>Panicoideae</taxon>
        <taxon>Panicodae</taxon>
        <taxon>Paniceae</taxon>
        <taxon>Cenchrinae</taxon>
        <taxon>Setaria</taxon>
    </lineage>
</organism>
<reference evidence="1" key="2">
    <citation type="submission" date="2015-07" db="EMBL/GenBank/DDBJ databases">
        <authorList>
            <person name="Noorani M."/>
        </authorList>
    </citation>
    <scope>NUCLEOTIDE SEQUENCE</scope>
    <source>
        <strain evidence="1">Yugu1</strain>
    </source>
</reference>
<dbReference type="EMBL" id="CM003529">
    <property type="protein sequence ID" value="RCV14454.1"/>
    <property type="molecule type" value="Genomic_DNA"/>
</dbReference>
<proteinExistence type="predicted"/>
<accession>A0A368Q9F6</accession>
<gene>
    <name evidence="1" type="ORF">SETIT_2G427400v2</name>
</gene>
<protein>
    <submittedName>
        <fullName evidence="1">Uncharacterized protein</fullName>
    </submittedName>
</protein>
<evidence type="ECO:0000313" key="1">
    <source>
        <dbReference type="EMBL" id="RCV14454.1"/>
    </source>
</evidence>
<dbReference type="OrthoDB" id="660918at2759"/>